<feature type="region of interest" description="Disordered" evidence="6">
    <location>
        <begin position="2309"/>
        <end position="2328"/>
    </location>
</feature>
<evidence type="ECO:0000256" key="4">
    <source>
        <dbReference type="ARBA" id="ARBA00023157"/>
    </source>
</evidence>
<feature type="region of interest" description="Disordered" evidence="6">
    <location>
        <begin position="2881"/>
        <end position="2908"/>
    </location>
</feature>
<dbReference type="PROSITE" id="PS01187">
    <property type="entry name" value="EGF_CA"/>
    <property type="match status" value="1"/>
</dbReference>
<reference evidence="10" key="1">
    <citation type="submission" date="2015-12" db="EMBL/GenBank/DDBJ databases">
        <title>De novo transcriptome assembly of four potential Pierce s Disease insect vectors from Arizona vineyards.</title>
        <authorList>
            <person name="Tassone E.E."/>
        </authorList>
    </citation>
    <scope>NUCLEOTIDE SEQUENCE</scope>
</reference>
<dbReference type="PROSITE" id="PS00010">
    <property type="entry name" value="ASX_HYDROXYL"/>
    <property type="match status" value="1"/>
</dbReference>
<dbReference type="Pfam" id="PF07645">
    <property type="entry name" value="EGF_CA"/>
    <property type="match status" value="1"/>
</dbReference>
<feature type="region of interest" description="Disordered" evidence="6">
    <location>
        <begin position="1304"/>
        <end position="1365"/>
    </location>
</feature>
<evidence type="ECO:0000256" key="2">
    <source>
        <dbReference type="ARBA" id="ARBA00022729"/>
    </source>
</evidence>
<gene>
    <name evidence="10" type="ORF">g.30199</name>
</gene>
<dbReference type="InterPro" id="IPR000742">
    <property type="entry name" value="EGF"/>
</dbReference>
<feature type="compositionally biased region" description="Polar residues" evidence="6">
    <location>
        <begin position="2083"/>
        <end position="2099"/>
    </location>
</feature>
<keyword evidence="7" id="KW-1133">Transmembrane helix</keyword>
<feature type="compositionally biased region" description="Polar residues" evidence="6">
    <location>
        <begin position="2770"/>
        <end position="2783"/>
    </location>
</feature>
<feature type="compositionally biased region" description="Polar residues" evidence="6">
    <location>
        <begin position="1559"/>
        <end position="1574"/>
    </location>
</feature>
<dbReference type="InterPro" id="IPR000082">
    <property type="entry name" value="SEA_dom"/>
</dbReference>
<name>A0A1B6CTN8_9HEMI</name>
<feature type="region of interest" description="Disordered" evidence="6">
    <location>
        <begin position="1552"/>
        <end position="1574"/>
    </location>
</feature>
<feature type="region of interest" description="Disordered" evidence="6">
    <location>
        <begin position="28"/>
        <end position="51"/>
    </location>
</feature>
<dbReference type="PANTHER" id="PTHR39072">
    <property type="entry name" value="RE48511P"/>
    <property type="match status" value="1"/>
</dbReference>
<feature type="disulfide bond" evidence="5">
    <location>
        <begin position="2588"/>
        <end position="2597"/>
    </location>
</feature>
<dbReference type="InterPro" id="IPR036364">
    <property type="entry name" value="SEA_dom_sf"/>
</dbReference>
<feature type="region of interest" description="Disordered" evidence="6">
    <location>
        <begin position="2080"/>
        <end position="2099"/>
    </location>
</feature>
<dbReference type="InterPro" id="IPR001881">
    <property type="entry name" value="EGF-like_Ca-bd_dom"/>
</dbReference>
<feature type="region of interest" description="Disordered" evidence="6">
    <location>
        <begin position="2754"/>
        <end position="2804"/>
    </location>
</feature>
<dbReference type="InterPro" id="IPR009030">
    <property type="entry name" value="Growth_fac_rcpt_cys_sf"/>
</dbReference>
<sequence>GLYPELAGGKYSQLQEFGTRKIKIIRKKPKHLNDDEEAPVPRRRVAVRRRPIVTTPPEVTFATITDENSFFQAEQPSSEEDTEPPQTEPTQKRKRIRVTKKRIITPTSTEPTHRRRVVVTKKRPIVTTTDFDDFIHNMKTVYDYNYSIPGDKVTVSNIFMSGNIPDDFPHEHEVEQGVTETTESEEEPIPVVEAETSTPPEKEAVTDETNVGTEQPEIISYSNVEAPVETESLVWFYEPSDSVVVDINPTSVEPQPQPMSTESVDEKTAFTIEPSLELNITDVENHNSTDSLTTDLALETETSQYDGPPRFVRPTRFSVTRKPTKTPTGFRRRKPTPSVTQSVASTSVPSYRKKNKYKTKSETPEIDDIINHPEDIKSSLTEITVTDQPDLATSVPSVLFELSPSSVTTTVTTTRLRTYTYVVTRVNGDEQIVTSSTSVKPQVKTLTLTLPATVPSPTAAPEEEGRGLHFGEARFNLATKVMSNGVEVIVAGGKSTLPGAPDVFRVLPTSLTRPITLAPSTLTDHMMMLLPQSSQDLHDLVTKTYLTTYTYLTTLLQDGSTVVSSNEKVVSNIVTEEVGQNKATPSPSQITLTASPTLATGVFHTTYTYLNTLIDGEMPLVVTSKKTVANTVTAPEDLMMLLQPSETGLLDTNTYLSTVSFTKTLTDGLDTKVVSTEDVLTQVIITESDNKASTVPQIQPTQLTANVVKTYFVTYTYYSTMVDGEDTVVHSEVATSSDVVTEQFVVPTKRTSTLDKSEEIKPTEALPPIQTDSDSAFNVFATKTYLTTFTYFTTLLQDKDGQTPSTIINSRTKVVQNIVTETLDTSLLDSDYLSSLRSSIQSDNLPIIATATLKDGQKMEITAMGESLIQQTTMPEMLSPSIEDSVSNNNIVTGSTIIFFDENDQIDSTQSSYETSTLTETASSVLTETVTETITHSQSSQALPLTISLQSQQQQTYVTSILSSSTVTPNGATLLPGEQVIKLTDTNGTVTIIPVSDPSSKLPNGSNQSGTNSGSEIAVSDLLSLGSLSINSLNALGPVFNAMAGLIHSNLNSNAKRKNDSDTITKPIPQISENPLLTYAGPKPPPARSPVYIPVRGFAADSVAEESQNIEGSHNVYADVDQRNKHQVVLGRPTMESPLLAGGIPISPGQVITANSDVIIGKPSVLGPRPPDIKPYIHDDVPLGMQPPPLPKEKPNWPLRDNNGHYIPVNYEVIGNRPQKLNEHNQLVRDRPYKISPDHHVNLPHRSPQEQYNNIPLRVPLEHHSSIPHRIPAEHHTNIPQGGPSEHHIPIPHRVHTEQHTLIPHGAPSEHHIPLPHRVPTEQHTSIPHGVSSEHHISLPHRVPPEHHNIPHRAPEPQGEQGYDTIHYKPDNYQPNREDYPIYTQSAKQEHENIVSDLRPPSVDNKNEYIDQYVAFQRPQQPQPSSNDVDFINTVKHEPIILPENPEFLDHSTINPLLVNIQPSQVANVIIPHGSSTALIYSGEATQHTQKGEIFNDPSPYPDAEVDHVVDALSTERPIHSGEGITHAAMIPSDAVRLDVPVAPHGINVATGSHEIHSNHGTPTTNRKPQLSSQNQNYYPHRPLLNQLGLEYMTPPTPASHNHYHLEIDKPLDSDDYVINDDSSYETEGGEVIQESNSRPLRPGEIPIELIIQNKNKPSTSMPIDPIDDYTTPKSEQHQESHFKVPTNGINISIVNSKPMHFEDVNPALHAPPAIINGKPSTAFNDKAQATISIGSPTNLKPNDFHYSDDKSSDHKTQTSIENFIKVGQVHDDPSQHDDRPVYVKPQYFDTQTERPMNQINNKPAQYDNTLPTMNIDEKPPPIAPSLFETRPDFEQPLLLPGLDLDTHANTPRPFSAVKPNKVEFDRNSQHDESVLGLAPPPRETTTRPVINVIGTRRPQSNRVKPRPLPPYKFEIPPPPSKPTIQIKPQRIEPNRFKIPAEVLAPPQPSDEYYIEKIPKKPQVTAKNEILKQWLTSTTPRPESINPVLGGVLTVEELPQKPEVITADSKVVLSNVIKGQRVKGGSEIRITGTEPAMQTVIIGQPVLDNQPDNIKPTTVFTTEWQNSIIVGSEATILEEETSETTPIVSVSKPSTTTDTPSFIEVTTGMTTVFGNIFTRPVETNKYIKPTKSTQIYHNVISMVVEPDTTTTEKFENSKEEKEELLKVENSNHDATIYNPNVIVTLPKPTTFVVTHTQTLTVTSTETTVLHSKGKDPSTHTVVLTKTQTSTLLDTVTEIRTLVKPTSILSTVTTTVPQATTTVYPPTSPFDPDNYPYYTKSTEFEKVTEEITTKDPHENESIFVVMTDKKQGSAKVHTHPPPEIQVPDETNEISPNVLLGGLLTLPSSDSECRPECKATRNELCQKIDNVMRCVCRPGFARMFPDRPCKPTYTYTIKLVLDRYGKDHIKYSESLNDSTSSHYQVLSEATREGLDRMVMQSDLRDIYHGVAINGFSPVKKPENTMVRFYVQLSDNTEENRLQDVLRKSLRSNNFSLGGTEVFASKDSIQYLIAEDFDECSNLKFHDCSEDAHCFNLRGTYTCSCKEGFTDLSHNALFPGRVCSAEQIGCDQCNYHGTCYSRNDNEVTCECFQWYAGEQCQINLKVLLLVLSIVGVCLMVLLVVCLVMSCIKHRGPSHGGPPPLRPGVGFRRYRNQIAGDKRAMISIDTSSEGSVENTPPPYIKQAVINTQRQKVMRKSNKPPAPSTPTIITHGTVDQRDRSLTVMIPRAKYRPAPVQPTSTLLTMSTFGPEQKLINYLTGDGTNTPEKHGSRNTSRKPSNSTNHSEPVRTRKPSSQSPAPRKPSIGALVSAGFEVSATVGRTKELDESFVSEPHTDLGQQGFNTIRTAESCIIVNIPPPPTLEAELEDIMTKVNRLTVSEARSYDETTIQPPTKSINSSSHQGNNDEGHTMVERDLGSTFVLPQTHLFKTDRGSDISNFDSL</sequence>
<keyword evidence="7" id="KW-0812">Transmembrane</keyword>
<dbReference type="PANTHER" id="PTHR39072:SF3">
    <property type="entry name" value="RE48511P"/>
    <property type="match status" value="1"/>
</dbReference>
<feature type="region of interest" description="Disordered" evidence="6">
    <location>
        <begin position="179"/>
        <end position="212"/>
    </location>
</feature>
<dbReference type="EMBL" id="GEDC01020531">
    <property type="protein sequence ID" value="JAS16767.1"/>
    <property type="molecule type" value="Transcribed_RNA"/>
</dbReference>
<dbReference type="FunFam" id="2.10.25.10:FF:000038">
    <property type="entry name" value="Fibrillin 2"/>
    <property type="match status" value="1"/>
</dbReference>
<feature type="region of interest" description="Disordered" evidence="6">
    <location>
        <begin position="1900"/>
        <end position="1924"/>
    </location>
</feature>
<dbReference type="SUPFAM" id="SSF57184">
    <property type="entry name" value="Growth factor receptor domain"/>
    <property type="match status" value="1"/>
</dbReference>
<protein>
    <submittedName>
        <fullName evidence="10">Uncharacterized protein</fullName>
    </submittedName>
</protein>
<organism evidence="10">
    <name type="scientific">Clastoptera arizonana</name>
    <name type="common">Arizona spittle bug</name>
    <dbReference type="NCBI Taxonomy" id="38151"/>
    <lineage>
        <taxon>Eukaryota</taxon>
        <taxon>Metazoa</taxon>
        <taxon>Ecdysozoa</taxon>
        <taxon>Arthropoda</taxon>
        <taxon>Hexapoda</taxon>
        <taxon>Insecta</taxon>
        <taxon>Pterygota</taxon>
        <taxon>Neoptera</taxon>
        <taxon>Paraneoptera</taxon>
        <taxon>Hemiptera</taxon>
        <taxon>Auchenorrhyncha</taxon>
        <taxon>Cercopoidea</taxon>
        <taxon>Clastopteridae</taxon>
        <taxon>Clastoptera</taxon>
    </lineage>
</organism>
<dbReference type="CDD" id="cd00054">
    <property type="entry name" value="EGF_CA"/>
    <property type="match status" value="1"/>
</dbReference>
<evidence type="ECO:0000256" key="5">
    <source>
        <dbReference type="PROSITE-ProRule" id="PRU00076"/>
    </source>
</evidence>
<feature type="compositionally biased region" description="Basic and acidic residues" evidence="6">
    <location>
        <begin position="1332"/>
        <end position="1355"/>
    </location>
</feature>
<dbReference type="PROSITE" id="PS00022">
    <property type="entry name" value="EGF_1"/>
    <property type="match status" value="1"/>
</dbReference>
<evidence type="ECO:0000256" key="7">
    <source>
        <dbReference type="SAM" id="Phobius"/>
    </source>
</evidence>
<comment type="caution">
    <text evidence="5">Lacks conserved residue(s) required for the propagation of feature annotation.</text>
</comment>
<dbReference type="Pfam" id="PF01390">
    <property type="entry name" value="SEA"/>
    <property type="match status" value="1"/>
</dbReference>
<feature type="compositionally biased region" description="Low complexity" evidence="6">
    <location>
        <begin position="1004"/>
        <end position="1014"/>
    </location>
</feature>
<dbReference type="SMART" id="SM00181">
    <property type="entry name" value="EGF"/>
    <property type="match status" value="3"/>
</dbReference>
<feature type="region of interest" description="Disordered" evidence="6">
    <location>
        <begin position="994"/>
        <end position="1014"/>
    </location>
</feature>
<keyword evidence="4 5" id="KW-1015">Disulfide bond</keyword>
<evidence type="ECO:0000259" key="9">
    <source>
        <dbReference type="PROSITE" id="PS50026"/>
    </source>
</evidence>
<dbReference type="InterPro" id="IPR018097">
    <property type="entry name" value="EGF_Ca-bd_CS"/>
</dbReference>
<feature type="domain" description="EGF-like" evidence="9">
    <location>
        <begin position="2513"/>
        <end position="2552"/>
    </location>
</feature>
<dbReference type="SUPFAM" id="SSF82671">
    <property type="entry name" value="SEA domain"/>
    <property type="match status" value="1"/>
</dbReference>
<dbReference type="InterPro" id="IPR049883">
    <property type="entry name" value="NOTCH1_EGF-like"/>
</dbReference>
<evidence type="ECO:0000256" key="1">
    <source>
        <dbReference type="ARBA" id="ARBA00022536"/>
    </source>
</evidence>
<feature type="compositionally biased region" description="Pro residues" evidence="6">
    <location>
        <begin position="1907"/>
        <end position="1922"/>
    </location>
</feature>
<evidence type="ECO:0000313" key="10">
    <source>
        <dbReference type="EMBL" id="JAS16767.1"/>
    </source>
</evidence>
<keyword evidence="1 5" id="KW-0245">EGF-like domain</keyword>
<feature type="compositionally biased region" description="Polar residues" evidence="6">
    <location>
        <begin position="337"/>
        <end position="349"/>
    </location>
</feature>
<dbReference type="SMART" id="SM00179">
    <property type="entry name" value="EGF_CA"/>
    <property type="match status" value="1"/>
</dbReference>
<feature type="region of interest" description="Disordered" evidence="6">
    <location>
        <begin position="320"/>
        <end position="362"/>
    </location>
</feature>
<evidence type="ECO:0000259" key="8">
    <source>
        <dbReference type="PROSITE" id="PS50024"/>
    </source>
</evidence>
<dbReference type="Gene3D" id="2.10.25.10">
    <property type="entry name" value="Laminin"/>
    <property type="match status" value="1"/>
</dbReference>
<feature type="domain" description="SEA" evidence="8">
    <location>
        <begin position="2389"/>
        <end position="2516"/>
    </location>
</feature>
<dbReference type="PROSITE" id="PS50026">
    <property type="entry name" value="EGF_3"/>
    <property type="match status" value="2"/>
</dbReference>
<dbReference type="GO" id="GO:0005509">
    <property type="term" value="F:calcium ion binding"/>
    <property type="evidence" value="ECO:0007669"/>
    <property type="project" value="InterPro"/>
</dbReference>
<feature type="compositionally biased region" description="Basic residues" evidence="6">
    <location>
        <begin position="41"/>
        <end position="51"/>
    </location>
</feature>
<dbReference type="PROSITE" id="PS50024">
    <property type="entry name" value="SEA"/>
    <property type="match status" value="1"/>
</dbReference>
<dbReference type="InterPro" id="IPR000152">
    <property type="entry name" value="EGF-type_Asp/Asn_hydroxyl_site"/>
</dbReference>
<feature type="non-terminal residue" evidence="10">
    <location>
        <position position="1"/>
    </location>
</feature>
<accession>A0A1B6CTN8</accession>
<keyword evidence="2" id="KW-0732">Signal</keyword>
<feature type="compositionally biased region" description="Polar residues" evidence="6">
    <location>
        <begin position="2884"/>
        <end position="2901"/>
    </location>
</feature>
<feature type="region of interest" description="Disordered" evidence="6">
    <location>
        <begin position="72"/>
        <end position="95"/>
    </location>
</feature>
<evidence type="ECO:0000256" key="3">
    <source>
        <dbReference type="ARBA" id="ARBA00022737"/>
    </source>
</evidence>
<evidence type="ECO:0000256" key="6">
    <source>
        <dbReference type="SAM" id="MobiDB-lite"/>
    </source>
</evidence>
<keyword evidence="3" id="KW-0677">Repeat</keyword>
<feature type="domain" description="EGF-like" evidence="9">
    <location>
        <begin position="2563"/>
        <end position="2598"/>
    </location>
</feature>
<proteinExistence type="predicted"/>
<keyword evidence="7" id="KW-0472">Membrane</keyword>
<feature type="transmembrane region" description="Helical" evidence="7">
    <location>
        <begin position="2603"/>
        <end position="2625"/>
    </location>
</feature>
<dbReference type="Gene3D" id="3.30.70.960">
    <property type="entry name" value="SEA domain"/>
    <property type="match status" value="1"/>
</dbReference>